<dbReference type="GO" id="GO:0005634">
    <property type="term" value="C:nucleus"/>
    <property type="evidence" value="ECO:0007669"/>
    <property type="project" value="TreeGrafter"/>
</dbReference>
<dbReference type="PANTHER" id="PTHR47429">
    <property type="entry name" value="PROTEIN TWIN LOV 1"/>
    <property type="match status" value="1"/>
</dbReference>
<feature type="region of interest" description="Disordered" evidence="4">
    <location>
        <begin position="461"/>
        <end position="553"/>
    </location>
</feature>
<organism evidence="6 7">
    <name type="scientific">Rhodotorula toruloides</name>
    <name type="common">Yeast</name>
    <name type="synonym">Rhodosporidium toruloides</name>
    <dbReference type="NCBI Taxonomy" id="5286"/>
    <lineage>
        <taxon>Eukaryota</taxon>
        <taxon>Fungi</taxon>
        <taxon>Dikarya</taxon>
        <taxon>Basidiomycota</taxon>
        <taxon>Pucciniomycotina</taxon>
        <taxon>Microbotryomycetes</taxon>
        <taxon>Sporidiobolales</taxon>
        <taxon>Sporidiobolaceae</taxon>
        <taxon>Rhodotorula</taxon>
    </lineage>
</organism>
<proteinExistence type="predicted"/>
<feature type="compositionally biased region" description="Polar residues" evidence="4">
    <location>
        <begin position="537"/>
        <end position="547"/>
    </location>
</feature>
<protein>
    <submittedName>
        <fullName evidence="6">Potassium voltage-gated channel Eag-related subfamily H member 3</fullName>
    </submittedName>
</protein>
<dbReference type="CDD" id="cd00130">
    <property type="entry name" value="PAS"/>
    <property type="match status" value="1"/>
</dbReference>
<dbReference type="OrthoDB" id="447251at2759"/>
<feature type="domain" description="PAS" evidence="5">
    <location>
        <begin position="312"/>
        <end position="417"/>
    </location>
</feature>
<dbReference type="SUPFAM" id="SSF55785">
    <property type="entry name" value="PYP-like sensor domain (PAS domain)"/>
    <property type="match status" value="1"/>
</dbReference>
<evidence type="ECO:0000256" key="1">
    <source>
        <dbReference type="ARBA" id="ARBA00022630"/>
    </source>
</evidence>
<dbReference type="Proteomes" id="UP000321518">
    <property type="component" value="Unassembled WGS sequence"/>
</dbReference>
<keyword evidence="2" id="KW-0288">FMN</keyword>
<sequence>MPRFRAPSEPIVPSSQLLEPLEWPAKPIEPSLQLLPSAEFEDPASPGFAAKLVKQWKAVSVPPSERVEQRSHDESESEDSALDPAFAGRRAFEIESASFAQPATPSAISPPPSAFSASPPRLPPLPHLPALGEDYKGPTSYANWTVANEAEVELAKIAASAVSVEDVLKGADAGRDFLQFCASLPGDRALPVAALCSDLLAFSALSQTFQSTLNALALTYLHVGSPLRLNLPLASRAAILESCMKASQDSSDLSQPIEGLKRELEPYLRLWLEDRVIKSMQERLGRWRTGFGWSGMGHRLGDVQTDGLGESFCLTDWTKEDNPIVLVSDGFGAVTGFPCADIIGRNCESCRSLQGPGTSPDSVEPLREALQTAEAVTKLVLNYRSNGHPFFDLINITPLKDTEGKVKYFLGGQTDATLTMQKVGVASSSAALPPTPASLAQISTSPPFSPYMQAQLQSMLQAAMSRHQPTPANAPQLPPSPPESPAFSSRNYAQTPQAYGSPALRLVTSSSSSSPRPRRFGFFGRKKHRRETTETTQGSFEGTSTSLDVDASPDLNEPEVWMRRGSVSASPGQGRKGWQTGDGRVVEQVGEPQPYEPKHTYSRIAVVDRPSGKVLFASPAFVDFLAPSRSSVIHHHLTNFLTSPVVLEPGSTAQNEKDQTRRLRRNITLAIEGGHVYRTLVAVEVEKKGKGLARLRNEDERQFKTAVLHLVPLLNRNEQVEKLVAFRMSGRGEEDTLDT</sequence>
<feature type="compositionally biased region" description="Basic residues" evidence="4">
    <location>
        <begin position="516"/>
        <end position="530"/>
    </location>
</feature>
<accession>A0A511KI91</accession>
<evidence type="ECO:0000259" key="5">
    <source>
        <dbReference type="Pfam" id="PF13426"/>
    </source>
</evidence>
<evidence type="ECO:0000256" key="2">
    <source>
        <dbReference type="ARBA" id="ARBA00022643"/>
    </source>
</evidence>
<evidence type="ECO:0000256" key="3">
    <source>
        <dbReference type="ARBA" id="ARBA00022991"/>
    </source>
</evidence>
<dbReference type="EMBL" id="BJWK01000010">
    <property type="protein sequence ID" value="GEM10101.1"/>
    <property type="molecule type" value="Genomic_DNA"/>
</dbReference>
<dbReference type="PANTHER" id="PTHR47429:SF2">
    <property type="entry name" value="PROTEIN TWIN LOV 1"/>
    <property type="match status" value="1"/>
</dbReference>
<feature type="compositionally biased region" description="Basic and acidic residues" evidence="4">
    <location>
        <begin position="65"/>
        <end position="74"/>
    </location>
</feature>
<comment type="caution">
    <text evidence="6">The sequence shown here is derived from an EMBL/GenBank/DDBJ whole genome shotgun (WGS) entry which is preliminary data.</text>
</comment>
<evidence type="ECO:0000313" key="6">
    <source>
        <dbReference type="EMBL" id="GEM10101.1"/>
    </source>
</evidence>
<dbReference type="Gene3D" id="3.30.450.20">
    <property type="entry name" value="PAS domain"/>
    <property type="match status" value="1"/>
</dbReference>
<gene>
    <name evidence="6" type="ORF">Rt10032_c10g4118</name>
</gene>
<dbReference type="InterPro" id="IPR035965">
    <property type="entry name" value="PAS-like_dom_sf"/>
</dbReference>
<keyword evidence="1" id="KW-0285">Flavoprotein</keyword>
<feature type="region of interest" description="Disordered" evidence="4">
    <location>
        <begin position="101"/>
        <end position="130"/>
    </location>
</feature>
<dbReference type="AlphaFoldDB" id="A0A511KI91"/>
<dbReference type="InterPro" id="IPR000014">
    <property type="entry name" value="PAS"/>
</dbReference>
<dbReference type="Pfam" id="PF13426">
    <property type="entry name" value="PAS_9"/>
    <property type="match status" value="1"/>
</dbReference>
<feature type="compositionally biased region" description="Low complexity" evidence="4">
    <location>
        <begin position="461"/>
        <end position="475"/>
    </location>
</feature>
<evidence type="ECO:0000313" key="7">
    <source>
        <dbReference type="Proteomes" id="UP000321518"/>
    </source>
</evidence>
<name>A0A511KI91_RHOTO</name>
<keyword evidence="3" id="KW-0157">Chromophore</keyword>
<evidence type="ECO:0000256" key="4">
    <source>
        <dbReference type="SAM" id="MobiDB-lite"/>
    </source>
</evidence>
<feature type="region of interest" description="Disordered" evidence="4">
    <location>
        <begin position="60"/>
        <end position="83"/>
    </location>
</feature>
<reference evidence="6 7" key="1">
    <citation type="submission" date="2019-07" db="EMBL/GenBank/DDBJ databases">
        <title>Rhodotorula toruloides NBRC10032 genome sequencing.</title>
        <authorList>
            <person name="Shida Y."/>
            <person name="Takaku H."/>
            <person name="Ogasawara W."/>
            <person name="Mori K."/>
        </authorList>
    </citation>
    <scope>NUCLEOTIDE SEQUENCE [LARGE SCALE GENOMIC DNA]</scope>
    <source>
        <strain evidence="6 7">NBRC10032</strain>
    </source>
</reference>